<dbReference type="Pfam" id="PF02518">
    <property type="entry name" value="HATPase_c"/>
    <property type="match status" value="1"/>
</dbReference>
<dbReference type="GO" id="GO:0000155">
    <property type="term" value="F:phosphorelay sensor kinase activity"/>
    <property type="evidence" value="ECO:0007669"/>
    <property type="project" value="InterPro"/>
</dbReference>
<evidence type="ECO:0000313" key="18">
    <source>
        <dbReference type="EMBL" id="KAB1066152.1"/>
    </source>
</evidence>
<evidence type="ECO:0000256" key="14">
    <source>
        <dbReference type="PROSITE-ProRule" id="PRU00169"/>
    </source>
</evidence>
<sequence length="1428" mass="161786">MVKLFKRGKYLLTIVISCFAFISSVFGQSQDYYIEYWNSLNGLPQNSVNDITQDSVGNIWIATYNGIVKFDGVNFKTFNSKSFPNLRCNRFESIVKGNGNEIYAFSSVGCLVHIINDDSIKTSEIDVNSVNTHAISFTKNYGLVFNEFEKLRSFNNGEKKTLFNLKGNIRIQGATISNDSEFYLATEKDLFLLDGQKEKVIKNNDDSPIIALDLVSRNDTIFANTTLSILFIKGDEVIKEIPNSTDASVSNELMLDGDYLWQTTSEGLRRININTGKIHVITEKDGLSDNIVRSIHKDQEGNLWVGSIINGINKLTPTFFQTFNKKNGLTGKIVNPVFYDRETGDIYVGGNCTGYDVIHPDGTVENTNCQHGNYLDRLDPGHRNDCIWAIFIDSKRNKWFGLATEGAMKINNDGSKEFFYKNLEGRIVKAITEIDSSVYLGTSNGIHKYIEEDGSLEQIAPHNNALAQSTVTTIHQDKKGNLLVSTANKGFFIIKENNSIERLTTNNGLQVNHTRDVFIDEKNNYFIGTYGGGIVFHNDSITKTISIDDGLFNEVASTIILHKGRFWVTCNQGLYSIEEKEMYDFIFDKTDRIHCSYFGHSAGLESIEFNGGFQQSGTVDENGNLLLPTFNGLVKFNPDDIPILPMPNILIDEITVDGEKIKNSGKPLNLSNDFFRFQVQLSSPSFSFQKNRIVEYKVEGYDDVWLPVPDDFKLSFTSFPPGDYTLLVRTRHLFSNDAEPNTTQLSFSVQAPWWQQADYILILLLVVVGLSVLIVIILRRSNKLRERNMQLKINQQTEELQTSRANLQAIIENTDQLIWCVDNEFNLLVANENYLKVHHKKYGKSLEQGESIFEYSDEEIRSFWMPYFEQALKGKAVKAEVESKSTKRFRINEVSFYPIIKNDQVTGIAGFTKDITKNKLRERELREARDLAQDAAQSKSEFLATMSHEIRTPMNAVIGMTSLLRDTAIDEEQQEYIENIRISGQTLLTIINDILDYSKAESGNMELEEHQFRIDKCVRDAIGLVQNHARQKNITLEYHIDKNVPAYANGDETKLRQVLLNLLSNAVKFTRDGEVTVNVDLVSDKNGFVILNYAVKDTGIGIESEKIDQLFQPFKQVDASTTRKFGGTGLGLAISKKLVELMNGNIWVNSILGEGSTFQFNIELQKVEKAQIEENHFSLFSKIYVQLEDKDVQEKICQELSSLHLHFEQVDDLKNAINPSHESLLITDSETYANVFLDLTNDISYLLLYKVDSTRIAEQHPKKAIFTNIEEISKTSLDKAFGTIFKKAKPVNNEFGVLAEKYPLRILVAEDNLVNQKLINMILGKLGYDCDLAANGIEVIQALDRINYDLIYMDCQMPELDGYETTLKIREENDHQPIIVAMTANAMKGDKEKCLSVGMDDYLPKPIDMELVKANINKWGSRIINGEE</sequence>
<evidence type="ECO:0000256" key="10">
    <source>
        <dbReference type="ARBA" id="ARBA00022840"/>
    </source>
</evidence>
<keyword evidence="12" id="KW-0902">Two-component regulatory system</keyword>
<dbReference type="SUPFAM" id="SSF47384">
    <property type="entry name" value="Homodimeric domain of signal transducing histidine kinase"/>
    <property type="match status" value="1"/>
</dbReference>
<dbReference type="Gene3D" id="3.40.50.2300">
    <property type="match status" value="1"/>
</dbReference>
<evidence type="ECO:0000256" key="12">
    <source>
        <dbReference type="ARBA" id="ARBA00023012"/>
    </source>
</evidence>
<dbReference type="EMBL" id="WACR01000001">
    <property type="protein sequence ID" value="KAB1066152.1"/>
    <property type="molecule type" value="Genomic_DNA"/>
</dbReference>
<feature type="domain" description="Response regulatory" evidence="17">
    <location>
        <begin position="1305"/>
        <end position="1420"/>
    </location>
</feature>
<dbReference type="Pfam" id="PF00512">
    <property type="entry name" value="HisKA"/>
    <property type="match status" value="1"/>
</dbReference>
<evidence type="ECO:0000256" key="15">
    <source>
        <dbReference type="SAM" id="Phobius"/>
    </source>
</evidence>
<dbReference type="InterPro" id="IPR003661">
    <property type="entry name" value="HisK_dim/P_dom"/>
</dbReference>
<dbReference type="SUPFAM" id="SSF55785">
    <property type="entry name" value="PYP-like sensor domain (PAS domain)"/>
    <property type="match status" value="1"/>
</dbReference>
<evidence type="ECO:0000256" key="7">
    <source>
        <dbReference type="ARBA" id="ARBA00022692"/>
    </source>
</evidence>
<dbReference type="Proteomes" id="UP000435357">
    <property type="component" value="Unassembled WGS sequence"/>
</dbReference>
<evidence type="ECO:0000256" key="4">
    <source>
        <dbReference type="ARBA" id="ARBA00022475"/>
    </source>
</evidence>
<dbReference type="Gene3D" id="1.10.287.130">
    <property type="match status" value="1"/>
</dbReference>
<evidence type="ECO:0000256" key="9">
    <source>
        <dbReference type="ARBA" id="ARBA00022777"/>
    </source>
</evidence>
<reference evidence="18 19" key="1">
    <citation type="submission" date="2019-09" db="EMBL/GenBank/DDBJ databases">
        <title>Genomes of Cryomorphaceae.</title>
        <authorList>
            <person name="Bowman J.P."/>
        </authorList>
    </citation>
    <scope>NUCLEOTIDE SEQUENCE [LARGE SCALE GENOMIC DNA]</scope>
    <source>
        <strain evidence="18 19">KCTC 52047</strain>
    </source>
</reference>
<dbReference type="CDD" id="cd16922">
    <property type="entry name" value="HATPase_EvgS-ArcB-TorS-like"/>
    <property type="match status" value="1"/>
</dbReference>
<dbReference type="InterPro" id="IPR011110">
    <property type="entry name" value="Reg_prop"/>
</dbReference>
<evidence type="ECO:0000259" key="16">
    <source>
        <dbReference type="PROSITE" id="PS50109"/>
    </source>
</evidence>
<dbReference type="Pfam" id="PF00072">
    <property type="entry name" value="Response_reg"/>
    <property type="match status" value="1"/>
</dbReference>
<dbReference type="Pfam" id="PF07495">
    <property type="entry name" value="Y_Y_Y"/>
    <property type="match status" value="1"/>
</dbReference>
<evidence type="ECO:0000256" key="5">
    <source>
        <dbReference type="ARBA" id="ARBA00022553"/>
    </source>
</evidence>
<dbReference type="PRINTS" id="PR00344">
    <property type="entry name" value="BCTRLSENSOR"/>
</dbReference>
<keyword evidence="4" id="KW-1003">Cell membrane</keyword>
<evidence type="ECO:0000256" key="1">
    <source>
        <dbReference type="ARBA" id="ARBA00000085"/>
    </source>
</evidence>
<feature type="domain" description="Histidine kinase" evidence="16">
    <location>
        <begin position="945"/>
        <end position="1166"/>
    </location>
</feature>
<dbReference type="EC" id="2.7.13.3" evidence="3"/>
<evidence type="ECO:0000256" key="2">
    <source>
        <dbReference type="ARBA" id="ARBA00004651"/>
    </source>
</evidence>
<evidence type="ECO:0000256" key="8">
    <source>
        <dbReference type="ARBA" id="ARBA00022741"/>
    </source>
</evidence>
<organism evidence="18 19">
    <name type="scientific">Salibacter halophilus</name>
    <dbReference type="NCBI Taxonomy" id="1803916"/>
    <lineage>
        <taxon>Bacteria</taxon>
        <taxon>Pseudomonadati</taxon>
        <taxon>Bacteroidota</taxon>
        <taxon>Flavobacteriia</taxon>
        <taxon>Flavobacteriales</taxon>
        <taxon>Salibacteraceae</taxon>
        <taxon>Salibacter</taxon>
    </lineage>
</organism>
<dbReference type="Gene3D" id="2.60.40.10">
    <property type="entry name" value="Immunoglobulins"/>
    <property type="match status" value="1"/>
</dbReference>
<dbReference type="SUPFAM" id="SSF63829">
    <property type="entry name" value="Calcium-dependent phosphotriesterase"/>
    <property type="match status" value="2"/>
</dbReference>
<keyword evidence="13 15" id="KW-0472">Membrane</keyword>
<dbReference type="InterPro" id="IPR035965">
    <property type="entry name" value="PAS-like_dom_sf"/>
</dbReference>
<dbReference type="InterPro" id="IPR036097">
    <property type="entry name" value="HisK_dim/P_sf"/>
</dbReference>
<comment type="subcellular location">
    <subcellularLocation>
        <location evidence="2">Cell membrane</location>
        <topology evidence="2">Multi-pass membrane protein</topology>
    </subcellularLocation>
</comment>
<dbReference type="SUPFAM" id="SSF52172">
    <property type="entry name" value="CheY-like"/>
    <property type="match status" value="1"/>
</dbReference>
<dbReference type="InterPro" id="IPR015943">
    <property type="entry name" value="WD40/YVTN_repeat-like_dom_sf"/>
</dbReference>
<name>A0A6N6MA82_9FLAO</name>
<dbReference type="GO" id="GO:0005886">
    <property type="term" value="C:plasma membrane"/>
    <property type="evidence" value="ECO:0007669"/>
    <property type="project" value="UniProtKB-SubCell"/>
</dbReference>
<dbReference type="Gene3D" id="2.130.10.10">
    <property type="entry name" value="YVTN repeat-like/Quinoprotein amine dehydrogenase"/>
    <property type="match status" value="3"/>
</dbReference>
<dbReference type="InterPro" id="IPR000014">
    <property type="entry name" value="PAS"/>
</dbReference>
<dbReference type="InterPro" id="IPR001789">
    <property type="entry name" value="Sig_transdc_resp-reg_receiver"/>
</dbReference>
<evidence type="ECO:0000259" key="17">
    <source>
        <dbReference type="PROSITE" id="PS50110"/>
    </source>
</evidence>
<dbReference type="CDD" id="cd17546">
    <property type="entry name" value="REC_hyHK_CKI1_RcsC-like"/>
    <property type="match status" value="1"/>
</dbReference>
<proteinExistence type="predicted"/>
<keyword evidence="11 15" id="KW-1133">Transmembrane helix</keyword>
<dbReference type="SMART" id="SM00387">
    <property type="entry name" value="HATPase_c"/>
    <property type="match status" value="1"/>
</dbReference>
<comment type="caution">
    <text evidence="18">The sequence shown here is derived from an EMBL/GenBank/DDBJ whole genome shotgun (WGS) entry which is preliminary data.</text>
</comment>
<dbReference type="PROSITE" id="PS50110">
    <property type="entry name" value="RESPONSE_REGULATORY"/>
    <property type="match status" value="1"/>
</dbReference>
<evidence type="ECO:0000256" key="3">
    <source>
        <dbReference type="ARBA" id="ARBA00012438"/>
    </source>
</evidence>
<comment type="catalytic activity">
    <reaction evidence="1">
        <text>ATP + protein L-histidine = ADP + protein N-phospho-L-histidine.</text>
        <dbReference type="EC" id="2.7.13.3"/>
    </reaction>
</comment>
<dbReference type="InterPro" id="IPR036890">
    <property type="entry name" value="HATPase_C_sf"/>
</dbReference>
<dbReference type="SMART" id="SM00448">
    <property type="entry name" value="REC"/>
    <property type="match status" value="1"/>
</dbReference>
<evidence type="ECO:0000256" key="11">
    <source>
        <dbReference type="ARBA" id="ARBA00022989"/>
    </source>
</evidence>
<dbReference type="PROSITE" id="PS50109">
    <property type="entry name" value="HIS_KIN"/>
    <property type="match status" value="1"/>
</dbReference>
<dbReference type="RefSeq" id="WP_151166140.1">
    <property type="nucleotide sequence ID" value="NZ_WACR01000001.1"/>
</dbReference>
<keyword evidence="9" id="KW-0418">Kinase</keyword>
<feature type="transmembrane region" description="Helical" evidence="15">
    <location>
        <begin position="759"/>
        <end position="778"/>
    </location>
</feature>
<dbReference type="InterPro" id="IPR005467">
    <property type="entry name" value="His_kinase_dom"/>
</dbReference>
<evidence type="ECO:0000256" key="6">
    <source>
        <dbReference type="ARBA" id="ARBA00022679"/>
    </source>
</evidence>
<evidence type="ECO:0000313" key="19">
    <source>
        <dbReference type="Proteomes" id="UP000435357"/>
    </source>
</evidence>
<dbReference type="CDD" id="cd00082">
    <property type="entry name" value="HisKA"/>
    <property type="match status" value="1"/>
</dbReference>
<dbReference type="InterPro" id="IPR003594">
    <property type="entry name" value="HATPase_dom"/>
</dbReference>
<dbReference type="InterPro" id="IPR013783">
    <property type="entry name" value="Ig-like_fold"/>
</dbReference>
<dbReference type="InterPro" id="IPR011006">
    <property type="entry name" value="CheY-like_superfamily"/>
</dbReference>
<dbReference type="NCBIfam" id="TIGR00229">
    <property type="entry name" value="sensory_box"/>
    <property type="match status" value="1"/>
</dbReference>
<keyword evidence="7 15" id="KW-0812">Transmembrane</keyword>
<keyword evidence="6" id="KW-0808">Transferase</keyword>
<dbReference type="GO" id="GO:0005524">
    <property type="term" value="F:ATP binding"/>
    <property type="evidence" value="ECO:0007669"/>
    <property type="project" value="UniProtKB-KW"/>
</dbReference>
<dbReference type="PANTHER" id="PTHR45339:SF1">
    <property type="entry name" value="HYBRID SIGNAL TRANSDUCTION HISTIDINE KINASE J"/>
    <property type="match status" value="1"/>
</dbReference>
<evidence type="ECO:0000256" key="13">
    <source>
        <dbReference type="ARBA" id="ARBA00023136"/>
    </source>
</evidence>
<dbReference type="Gene3D" id="3.30.565.10">
    <property type="entry name" value="Histidine kinase-like ATPase, C-terminal domain"/>
    <property type="match status" value="1"/>
</dbReference>
<dbReference type="FunFam" id="1.10.287.130:FF:000003">
    <property type="entry name" value="Histidine kinase"/>
    <property type="match status" value="1"/>
</dbReference>
<gene>
    <name evidence="18" type="ORF">F3059_01385</name>
</gene>
<dbReference type="PANTHER" id="PTHR45339">
    <property type="entry name" value="HYBRID SIGNAL TRANSDUCTION HISTIDINE KINASE J"/>
    <property type="match status" value="1"/>
</dbReference>
<accession>A0A6N6MA82</accession>
<feature type="modified residue" description="4-aspartylphosphate" evidence="14">
    <location>
        <position position="1354"/>
    </location>
</feature>
<dbReference type="SUPFAM" id="SSF55874">
    <property type="entry name" value="ATPase domain of HSP90 chaperone/DNA topoisomerase II/histidine kinase"/>
    <property type="match status" value="1"/>
</dbReference>
<dbReference type="InterPro" id="IPR011123">
    <property type="entry name" value="Y_Y_Y"/>
</dbReference>
<keyword evidence="8" id="KW-0547">Nucleotide-binding</keyword>
<dbReference type="SMART" id="SM00388">
    <property type="entry name" value="HisKA"/>
    <property type="match status" value="1"/>
</dbReference>
<dbReference type="Gene3D" id="3.30.450.20">
    <property type="entry name" value="PAS domain"/>
    <property type="match status" value="1"/>
</dbReference>
<dbReference type="InterPro" id="IPR004358">
    <property type="entry name" value="Sig_transdc_His_kin-like_C"/>
</dbReference>
<dbReference type="Pfam" id="PF07494">
    <property type="entry name" value="Reg_prop"/>
    <property type="match status" value="2"/>
</dbReference>
<keyword evidence="10" id="KW-0067">ATP-binding</keyword>
<dbReference type="OrthoDB" id="1522078at2"/>
<keyword evidence="19" id="KW-1185">Reference proteome</keyword>
<dbReference type="FunFam" id="3.30.565.10:FF:000010">
    <property type="entry name" value="Sensor histidine kinase RcsC"/>
    <property type="match status" value="1"/>
</dbReference>
<protein>
    <recommendedName>
        <fullName evidence="3">histidine kinase</fullName>
        <ecNumber evidence="3">2.7.13.3</ecNumber>
    </recommendedName>
</protein>
<keyword evidence="5 14" id="KW-0597">Phosphoprotein</keyword>